<dbReference type="EMBL" id="VLTJ01000028">
    <property type="protein sequence ID" value="TSH93354.1"/>
    <property type="molecule type" value="Genomic_DNA"/>
</dbReference>
<gene>
    <name evidence="2" type="ORF">FOZ76_13885</name>
</gene>
<evidence type="ECO:0000313" key="2">
    <source>
        <dbReference type="EMBL" id="TSH93354.1"/>
    </source>
</evidence>
<dbReference type="OrthoDB" id="8626097at2"/>
<reference evidence="2 3" key="1">
    <citation type="submission" date="2019-07" db="EMBL/GenBank/DDBJ databases">
        <title>Qingshengfaniella alkalisoli gen. nov., sp. nov., isolated from saline soil.</title>
        <authorList>
            <person name="Xu L."/>
            <person name="Huang X.-X."/>
            <person name="Sun J.-Q."/>
        </authorList>
    </citation>
    <scope>NUCLEOTIDE SEQUENCE [LARGE SCALE GENOMIC DNA]</scope>
    <source>
        <strain evidence="2 3">DSM 27279</strain>
    </source>
</reference>
<accession>A0A556AKC4</accession>
<evidence type="ECO:0000313" key="3">
    <source>
        <dbReference type="Proteomes" id="UP000318405"/>
    </source>
</evidence>
<evidence type="ECO:0000256" key="1">
    <source>
        <dbReference type="SAM" id="MobiDB-lite"/>
    </source>
</evidence>
<organism evidence="2 3">
    <name type="scientific">Verticiella sediminum</name>
    <dbReference type="NCBI Taxonomy" id="1247510"/>
    <lineage>
        <taxon>Bacteria</taxon>
        <taxon>Pseudomonadati</taxon>
        <taxon>Pseudomonadota</taxon>
        <taxon>Betaproteobacteria</taxon>
        <taxon>Burkholderiales</taxon>
        <taxon>Alcaligenaceae</taxon>
        <taxon>Verticiella</taxon>
    </lineage>
</organism>
<dbReference type="PANTHER" id="PTHR35586">
    <property type="entry name" value="SLL1691 PROTEIN"/>
    <property type="match status" value="1"/>
</dbReference>
<protein>
    <recommendedName>
        <fullName evidence="4">DUF4351 domain-containing protein</fullName>
    </recommendedName>
</protein>
<dbReference type="AlphaFoldDB" id="A0A556AKC4"/>
<proteinExistence type="predicted"/>
<comment type="caution">
    <text evidence="2">The sequence shown here is derived from an EMBL/GenBank/DDBJ whole genome shotgun (WGS) entry which is preliminary data.</text>
</comment>
<dbReference type="RefSeq" id="WP_143948872.1">
    <property type="nucleotide sequence ID" value="NZ_BAABMB010000006.1"/>
</dbReference>
<dbReference type="PANTHER" id="PTHR35586:SF1">
    <property type="entry name" value="SLL1691 PROTEIN"/>
    <property type="match status" value="1"/>
</dbReference>
<feature type="region of interest" description="Disordered" evidence="1">
    <location>
        <begin position="1"/>
        <end position="22"/>
    </location>
</feature>
<sequence>MPHATTDAKAMPASAGTGAEPSDLDGHWKDALEHYVEPCLRLFWPALHAHMDWTARPVFRDKELQRLAGASRRGRRYVDKLVELRLRTGVKALLLIHIEVQARLDAAFLSRMYTYHYRLRDRHPEQDIVHLGILTRSRAGPSRLAYRLAPLGGGFGYLEFVFPVVHLAGWRTRREALRDLARDNPFAVMVLVELDASDTLARAPRARLQRKVALMRLLYDYGYGEADVQRLFRFIDGVLALPAPESLAFTEAVARLEGEFDVSYVTSVERVGIEKGLAIGRAKGREEGREEGRTAGLRQALTELLVRRFGPLPDAAAARVSAASAAELQRALGRVLEADTLEQVLSR</sequence>
<name>A0A556AKC4_9BURK</name>
<dbReference type="Proteomes" id="UP000318405">
    <property type="component" value="Unassembled WGS sequence"/>
</dbReference>
<evidence type="ECO:0008006" key="4">
    <source>
        <dbReference type="Google" id="ProtNLM"/>
    </source>
</evidence>
<keyword evidence="3" id="KW-1185">Reference proteome</keyword>